<organism evidence="6 7">
    <name type="scientific">Cystoisospora suis</name>
    <dbReference type="NCBI Taxonomy" id="483139"/>
    <lineage>
        <taxon>Eukaryota</taxon>
        <taxon>Sar</taxon>
        <taxon>Alveolata</taxon>
        <taxon>Apicomplexa</taxon>
        <taxon>Conoidasida</taxon>
        <taxon>Coccidia</taxon>
        <taxon>Eucoccidiorida</taxon>
        <taxon>Eimeriorina</taxon>
        <taxon>Sarcocystidae</taxon>
        <taxon>Cystoisospora</taxon>
    </lineage>
</organism>
<dbReference type="UniPathway" id="UPA00115">
    <property type="reaction ID" value="UER00412"/>
</dbReference>
<gene>
    <name evidence="6" type="ORF">CSUI_003623</name>
</gene>
<protein>
    <recommendedName>
        <fullName evidence="4">ribose-5-phosphate isomerase</fullName>
        <ecNumber evidence="4">5.3.1.6</ecNumber>
    </recommendedName>
</protein>
<evidence type="ECO:0000256" key="5">
    <source>
        <dbReference type="ARBA" id="ARBA00023235"/>
    </source>
</evidence>
<comment type="similarity">
    <text evidence="3">Belongs to the ribose 5-phosphate isomerase family.</text>
</comment>
<dbReference type="PANTHER" id="PTHR43748:SF3">
    <property type="entry name" value="RIBOSE-5-PHOSPHATE ISOMERASE 3, CHLOROPLASTIC-RELATED"/>
    <property type="match status" value="1"/>
</dbReference>
<dbReference type="InterPro" id="IPR020672">
    <property type="entry name" value="Ribose5P_isomerase_typA_subgr"/>
</dbReference>
<evidence type="ECO:0000256" key="2">
    <source>
        <dbReference type="ARBA" id="ARBA00004988"/>
    </source>
</evidence>
<comment type="pathway">
    <text evidence="2">Carbohydrate degradation; pentose phosphate pathway; D-ribose 5-phosphate from D-ribulose 5-phosphate (non-oxidative stage): step 1/1.</text>
</comment>
<dbReference type="PANTHER" id="PTHR43748">
    <property type="entry name" value="RIBOSE-5-PHOSPHATE ISOMERASE 3, CHLOROPLASTIC-RELATED"/>
    <property type="match status" value="1"/>
</dbReference>
<dbReference type="SUPFAM" id="SSF100950">
    <property type="entry name" value="NagB/RpiA/CoA transferase-like"/>
    <property type="match status" value="1"/>
</dbReference>
<keyword evidence="5 6" id="KW-0413">Isomerase</keyword>
<comment type="catalytic activity">
    <reaction evidence="1">
        <text>aldehydo-D-ribose 5-phosphate = D-ribulose 5-phosphate</text>
        <dbReference type="Rhea" id="RHEA:14657"/>
        <dbReference type="ChEBI" id="CHEBI:58121"/>
        <dbReference type="ChEBI" id="CHEBI:58273"/>
        <dbReference type="EC" id="5.3.1.6"/>
    </reaction>
</comment>
<dbReference type="EC" id="5.3.1.6" evidence="4"/>
<reference evidence="6 7" key="1">
    <citation type="journal article" date="2017" name="Int. J. Parasitol.">
        <title>The genome of the protozoan parasite Cystoisospora suis and a reverse vaccinology approach to identify vaccine candidates.</title>
        <authorList>
            <person name="Palmieri N."/>
            <person name="Shrestha A."/>
            <person name="Ruttkowski B."/>
            <person name="Beck T."/>
            <person name="Vogl C."/>
            <person name="Tomley F."/>
            <person name="Blake D.P."/>
            <person name="Joachim A."/>
        </authorList>
    </citation>
    <scope>NUCLEOTIDE SEQUENCE [LARGE SCALE GENOMIC DNA]</scope>
    <source>
        <strain evidence="6 7">Wien I</strain>
    </source>
</reference>
<dbReference type="Pfam" id="PF06026">
    <property type="entry name" value="Rib_5-P_isom_A"/>
    <property type="match status" value="1"/>
</dbReference>
<proteinExistence type="inferred from homology"/>
<dbReference type="Gene3D" id="3.30.70.260">
    <property type="match status" value="1"/>
</dbReference>
<evidence type="ECO:0000256" key="1">
    <source>
        <dbReference type="ARBA" id="ARBA00001713"/>
    </source>
</evidence>
<dbReference type="RefSeq" id="XP_067924196.1">
    <property type="nucleotide sequence ID" value="XM_068063819.1"/>
</dbReference>
<dbReference type="AlphaFoldDB" id="A0A2C6L1Q9"/>
<dbReference type="OrthoDB" id="1555531at2759"/>
<dbReference type="Gene3D" id="3.40.50.1360">
    <property type="match status" value="1"/>
</dbReference>
<dbReference type="VEuPathDB" id="ToxoDB:CSUI_003623"/>
<name>A0A2C6L1Q9_9APIC</name>
<sequence>MITDRRSSTVFCVFSFFSFAFFLSPFFRSQSPAAEMTDQDRRKQIVAYAAVDKYVKTGMRLGLGTGSTATFVVERIGQLQKEGKLADLLCVPTSEATRAQAEKCGIPLTTLDGVDRALDLCIDGADEILLPSLMLVKGRGGALLREKMVAAASKTFLVVADESKLVEKGVGSTGGVPVEITKFSSEHTRRLLENLPCAQRHGGKAKFRLQKNAKEENVENRFVTDNGNFIVDLHFETPVEDIPGLHNAIKSVVGVVETGLFIGMASACMIAKSDGSVQEYLSETV</sequence>
<dbReference type="FunFam" id="3.40.50.1360:FF:000001">
    <property type="entry name" value="Ribose-5-phosphate isomerase A"/>
    <property type="match status" value="1"/>
</dbReference>
<dbReference type="InterPro" id="IPR037171">
    <property type="entry name" value="NagB/RpiA_transferase-like"/>
</dbReference>
<dbReference type="CDD" id="cd01398">
    <property type="entry name" value="RPI_A"/>
    <property type="match status" value="1"/>
</dbReference>
<keyword evidence="7" id="KW-1185">Reference proteome</keyword>
<evidence type="ECO:0000313" key="7">
    <source>
        <dbReference type="Proteomes" id="UP000221165"/>
    </source>
</evidence>
<dbReference type="GeneID" id="94427030"/>
<dbReference type="GO" id="GO:0004751">
    <property type="term" value="F:ribose-5-phosphate isomerase activity"/>
    <property type="evidence" value="ECO:0007669"/>
    <property type="project" value="UniProtKB-EC"/>
</dbReference>
<dbReference type="EMBL" id="MIGC01001638">
    <property type="protein sequence ID" value="PHJ22519.1"/>
    <property type="molecule type" value="Genomic_DNA"/>
</dbReference>
<dbReference type="HAMAP" id="MF_00170">
    <property type="entry name" value="Rib_5P_isom_A"/>
    <property type="match status" value="1"/>
</dbReference>
<evidence type="ECO:0000256" key="3">
    <source>
        <dbReference type="ARBA" id="ARBA00008088"/>
    </source>
</evidence>
<dbReference type="GO" id="GO:0009052">
    <property type="term" value="P:pentose-phosphate shunt, non-oxidative branch"/>
    <property type="evidence" value="ECO:0007669"/>
    <property type="project" value="InterPro"/>
</dbReference>
<accession>A0A2C6L1Q9</accession>
<dbReference type="InterPro" id="IPR004788">
    <property type="entry name" value="Ribose5P_isomerase_type_A"/>
</dbReference>
<dbReference type="InterPro" id="IPR050262">
    <property type="entry name" value="Ribose-5P_isomerase"/>
</dbReference>
<dbReference type="NCBIfam" id="TIGR00021">
    <property type="entry name" value="rpiA"/>
    <property type="match status" value="1"/>
</dbReference>
<comment type="caution">
    <text evidence="6">The sequence shown here is derived from an EMBL/GenBank/DDBJ whole genome shotgun (WGS) entry which is preliminary data.</text>
</comment>
<dbReference type="SUPFAM" id="SSF75445">
    <property type="entry name" value="D-ribose-5-phosphate isomerase (RpiA), lid domain"/>
    <property type="match status" value="1"/>
</dbReference>
<evidence type="ECO:0000256" key="4">
    <source>
        <dbReference type="ARBA" id="ARBA00011959"/>
    </source>
</evidence>
<dbReference type="NCBIfam" id="NF001924">
    <property type="entry name" value="PRK00702.1"/>
    <property type="match status" value="1"/>
</dbReference>
<dbReference type="Proteomes" id="UP000221165">
    <property type="component" value="Unassembled WGS sequence"/>
</dbReference>
<evidence type="ECO:0000313" key="6">
    <source>
        <dbReference type="EMBL" id="PHJ22519.1"/>
    </source>
</evidence>